<evidence type="ECO:0000313" key="2">
    <source>
        <dbReference type="Proteomes" id="UP000821865"/>
    </source>
</evidence>
<comment type="caution">
    <text evidence="1">The sequence shown here is derived from an EMBL/GenBank/DDBJ whole genome shotgun (WGS) entry which is preliminary data.</text>
</comment>
<proteinExistence type="predicted"/>
<reference evidence="1" key="1">
    <citation type="submission" date="2020-05" db="EMBL/GenBank/DDBJ databases">
        <title>Large-scale comparative analyses of tick genomes elucidate their genetic diversity and vector capacities.</title>
        <authorList>
            <person name="Jia N."/>
            <person name="Wang J."/>
            <person name="Shi W."/>
            <person name="Du L."/>
            <person name="Sun Y."/>
            <person name="Zhan W."/>
            <person name="Jiang J."/>
            <person name="Wang Q."/>
            <person name="Zhang B."/>
            <person name="Ji P."/>
            <person name="Sakyi L.B."/>
            <person name="Cui X."/>
            <person name="Yuan T."/>
            <person name="Jiang B."/>
            <person name="Yang W."/>
            <person name="Lam T.T.-Y."/>
            <person name="Chang Q."/>
            <person name="Ding S."/>
            <person name="Wang X."/>
            <person name="Zhu J."/>
            <person name="Ruan X."/>
            <person name="Zhao L."/>
            <person name="Wei J."/>
            <person name="Que T."/>
            <person name="Du C."/>
            <person name="Cheng J."/>
            <person name="Dai P."/>
            <person name="Han X."/>
            <person name="Huang E."/>
            <person name="Gao Y."/>
            <person name="Liu J."/>
            <person name="Shao H."/>
            <person name="Ye R."/>
            <person name="Li L."/>
            <person name="Wei W."/>
            <person name="Wang X."/>
            <person name="Wang C."/>
            <person name="Yang T."/>
            <person name="Huo Q."/>
            <person name="Li W."/>
            <person name="Guo W."/>
            <person name="Chen H."/>
            <person name="Zhou L."/>
            <person name="Ni X."/>
            <person name="Tian J."/>
            <person name="Zhou Y."/>
            <person name="Sheng Y."/>
            <person name="Liu T."/>
            <person name="Pan Y."/>
            <person name="Xia L."/>
            <person name="Li J."/>
            <person name="Zhao F."/>
            <person name="Cao W."/>
        </authorList>
    </citation>
    <scope>NUCLEOTIDE SEQUENCE</scope>
    <source>
        <strain evidence="1">Dsil-2018</strain>
    </source>
</reference>
<organism evidence="1 2">
    <name type="scientific">Dermacentor silvarum</name>
    <name type="common">Tick</name>
    <dbReference type="NCBI Taxonomy" id="543639"/>
    <lineage>
        <taxon>Eukaryota</taxon>
        <taxon>Metazoa</taxon>
        <taxon>Ecdysozoa</taxon>
        <taxon>Arthropoda</taxon>
        <taxon>Chelicerata</taxon>
        <taxon>Arachnida</taxon>
        <taxon>Acari</taxon>
        <taxon>Parasitiformes</taxon>
        <taxon>Ixodida</taxon>
        <taxon>Ixodoidea</taxon>
        <taxon>Ixodidae</taxon>
        <taxon>Rhipicephalinae</taxon>
        <taxon>Dermacentor</taxon>
    </lineage>
</organism>
<keyword evidence="2" id="KW-1185">Reference proteome</keyword>
<sequence length="157" mass="17951">MEEMVLAKEEKLSLFIAASTRGLFTRSKLGASAGVYMDESVVIVHVELKDMKNMMEDMVKCFYSTTEQNFERKIDYQTDARENHFMEGCIHEVRLLQKWPLVALHRLGKLNHQLQSTDTSVYHFQVAICKVLQSEVLAASEASPKIALEKCFFPSSQ</sequence>
<dbReference type="EMBL" id="CM023470">
    <property type="protein sequence ID" value="KAH7978342.1"/>
    <property type="molecule type" value="Genomic_DNA"/>
</dbReference>
<evidence type="ECO:0000313" key="1">
    <source>
        <dbReference type="EMBL" id="KAH7978342.1"/>
    </source>
</evidence>
<protein>
    <submittedName>
        <fullName evidence="1">Uncharacterized protein</fullName>
    </submittedName>
</protein>
<name>A0ACB8DUN9_DERSI</name>
<accession>A0ACB8DUN9</accession>
<dbReference type="Proteomes" id="UP000821865">
    <property type="component" value="Chromosome 1"/>
</dbReference>
<gene>
    <name evidence="1" type="ORF">HPB49_005212</name>
</gene>